<dbReference type="EMBL" id="QUZT01000005">
    <property type="protein sequence ID" value="TFY95243.1"/>
    <property type="molecule type" value="Genomic_DNA"/>
</dbReference>
<dbReference type="Gene3D" id="3.40.50.300">
    <property type="entry name" value="P-loop containing nucleotide triphosphate hydrolases"/>
    <property type="match status" value="1"/>
</dbReference>
<feature type="transmembrane region" description="Helical" evidence="1">
    <location>
        <begin position="119"/>
        <end position="139"/>
    </location>
</feature>
<dbReference type="Proteomes" id="UP000297734">
    <property type="component" value="Unassembled WGS sequence"/>
</dbReference>
<evidence type="ECO:0000313" key="3">
    <source>
        <dbReference type="Proteomes" id="UP000297734"/>
    </source>
</evidence>
<keyword evidence="1" id="KW-0472">Membrane</keyword>
<dbReference type="CDD" id="cd00267">
    <property type="entry name" value="ABC_ATPase"/>
    <property type="match status" value="1"/>
</dbReference>
<feature type="transmembrane region" description="Helical" evidence="1">
    <location>
        <begin position="7"/>
        <end position="27"/>
    </location>
</feature>
<feature type="transmembrane region" description="Helical" evidence="1">
    <location>
        <begin position="228"/>
        <end position="248"/>
    </location>
</feature>
<protein>
    <recommendedName>
        <fullName evidence="4">ATP-binding cassette domain-containing protein</fullName>
    </recommendedName>
</protein>
<dbReference type="SUPFAM" id="SSF52540">
    <property type="entry name" value="P-loop containing nucleoside triphosphate hydrolases"/>
    <property type="match status" value="1"/>
</dbReference>
<accession>A0A4Z0B9J0</accession>
<feature type="transmembrane region" description="Helical" evidence="1">
    <location>
        <begin position="145"/>
        <end position="164"/>
    </location>
</feature>
<comment type="caution">
    <text evidence="2">The sequence shown here is derived from an EMBL/GenBank/DDBJ whole genome shotgun (WGS) entry which is preliminary data.</text>
</comment>
<evidence type="ECO:0000313" key="2">
    <source>
        <dbReference type="EMBL" id="TFY95243.1"/>
    </source>
</evidence>
<evidence type="ECO:0008006" key="4">
    <source>
        <dbReference type="Google" id="ProtNLM"/>
    </source>
</evidence>
<sequence length="448" mass="49877">MARNPWFISGAMLIIFQQALMAIAVYQLGSAGHALAANAFILLRDKIAAFFLIALAAYLVSACVELIAARLKATLWRNYVRQVIDEVGADQELSSSKNRKTLMAWLGSEAPATLEHAVAIYYGLISVSAGIVFTLYAFHALLGDVATSVMGTTILISFIFVSAVKGKVGRWASEIQQRRLLVVNGIDTLWSNSLQGTERMRSVAYDLFQARTLDYAQGYSAYARLEQVVACVPIVLAVMGMVSYLFFFPVAENAWGVLIAVLPRSLQLFGNVHSLSVYGSKFLLYRKKISNLATFSHQLERQGLERQIQRQQIVIKDIASDQAHDMDDFLSLLRTSKILSGRYLIAGRNGSGKTSFLKSLRSQFPTSILLLPDVTLFEGADCLSTGEQRMHQIKCSLQYAPPLLFLDEWDAHLDAWHRDRIDRLLSEKARHMLIVEVRHKGAIEVGVI</sequence>
<gene>
    <name evidence="2" type="ORF">DYL61_04660</name>
</gene>
<keyword evidence="3" id="KW-1185">Reference proteome</keyword>
<name>A0A4Z0B9J0_9PSED</name>
<organism evidence="2 3">
    <name type="scientific">Pseudomonas nabeulensis</name>
    <dbReference type="NCBI Taxonomy" id="2293833"/>
    <lineage>
        <taxon>Bacteria</taxon>
        <taxon>Pseudomonadati</taxon>
        <taxon>Pseudomonadota</taxon>
        <taxon>Gammaproteobacteria</taxon>
        <taxon>Pseudomonadales</taxon>
        <taxon>Pseudomonadaceae</taxon>
        <taxon>Pseudomonas</taxon>
    </lineage>
</organism>
<dbReference type="InterPro" id="IPR027417">
    <property type="entry name" value="P-loop_NTPase"/>
</dbReference>
<keyword evidence="1" id="KW-1133">Transmembrane helix</keyword>
<reference evidence="2 3" key="1">
    <citation type="journal article" date="2019" name="Syst. Appl. Microbiol.">
        <title>New species of pathogenic Pseudomonas isolated from citrus in Tunisia: Proposal of Pseudomonas kairouanensis sp. nov. and Pseudomonas nabeulensis sp. nov.</title>
        <authorList>
            <person name="Oueslati M."/>
            <person name="Mulet M."/>
            <person name="Gomila M."/>
            <person name="Berge O."/>
            <person name="Hajlaoui M.R."/>
            <person name="Lalucat J."/>
            <person name="Sadfi-Zouaoui N."/>
            <person name="Garcia-Valdes E."/>
        </authorList>
    </citation>
    <scope>NUCLEOTIDE SEQUENCE [LARGE SCALE GENOMIC DNA]</scope>
    <source>
        <strain evidence="2 3">E10B</strain>
    </source>
</reference>
<evidence type="ECO:0000256" key="1">
    <source>
        <dbReference type="SAM" id="Phobius"/>
    </source>
</evidence>
<dbReference type="AlphaFoldDB" id="A0A4Z0B9J0"/>
<feature type="transmembrane region" description="Helical" evidence="1">
    <location>
        <begin position="47"/>
        <end position="68"/>
    </location>
</feature>
<keyword evidence="1" id="KW-0812">Transmembrane</keyword>
<proteinExistence type="predicted"/>